<protein>
    <submittedName>
        <fullName evidence="7">Transcriptional regulator</fullName>
    </submittedName>
</protein>
<evidence type="ECO:0000256" key="4">
    <source>
        <dbReference type="PROSITE-ProRule" id="PRU00335"/>
    </source>
</evidence>
<reference evidence="7" key="1">
    <citation type="submission" date="2014-05" db="EMBL/GenBank/DDBJ databases">
        <authorList>
            <person name="Urmite Genomes"/>
        </authorList>
    </citation>
    <scope>NUCLEOTIDE SEQUENCE</scope>
    <source>
        <strain evidence="7">DSM 44074</strain>
    </source>
</reference>
<organism evidence="7 8">
    <name type="scientific">Mycolicibacterium neoaurum</name>
    <name type="common">Mycobacterium neoaurum</name>
    <dbReference type="NCBI Taxonomy" id="1795"/>
    <lineage>
        <taxon>Bacteria</taxon>
        <taxon>Bacillati</taxon>
        <taxon>Actinomycetota</taxon>
        <taxon>Actinomycetes</taxon>
        <taxon>Mycobacteriales</taxon>
        <taxon>Mycobacteriaceae</taxon>
        <taxon>Mycolicibacterium</taxon>
    </lineage>
</organism>
<gene>
    <name evidence="7" type="ORF">BN1047_00353</name>
</gene>
<dbReference type="GO" id="GO:0003700">
    <property type="term" value="F:DNA-binding transcription factor activity"/>
    <property type="evidence" value="ECO:0007669"/>
    <property type="project" value="TreeGrafter"/>
</dbReference>
<dbReference type="RefSeq" id="WP_019511683.1">
    <property type="nucleotide sequence ID" value="NZ_CP011022.1"/>
</dbReference>
<evidence type="ECO:0000313" key="8">
    <source>
        <dbReference type="Proteomes" id="UP000028864"/>
    </source>
</evidence>
<evidence type="ECO:0000313" key="7">
    <source>
        <dbReference type="EMBL" id="CDQ42500.1"/>
    </source>
</evidence>
<evidence type="ECO:0000259" key="6">
    <source>
        <dbReference type="PROSITE" id="PS50977"/>
    </source>
</evidence>
<evidence type="ECO:0000256" key="3">
    <source>
        <dbReference type="ARBA" id="ARBA00023163"/>
    </source>
</evidence>
<evidence type="ECO:0000256" key="2">
    <source>
        <dbReference type="ARBA" id="ARBA00023125"/>
    </source>
</evidence>
<dbReference type="EMBL" id="LK021337">
    <property type="protein sequence ID" value="CDQ42500.1"/>
    <property type="molecule type" value="Genomic_DNA"/>
</dbReference>
<keyword evidence="2 4" id="KW-0238">DNA-binding</keyword>
<proteinExistence type="predicted"/>
<dbReference type="Pfam" id="PF00440">
    <property type="entry name" value="TetR_N"/>
    <property type="match status" value="1"/>
</dbReference>
<dbReference type="InterPro" id="IPR009057">
    <property type="entry name" value="Homeodomain-like_sf"/>
</dbReference>
<dbReference type="GeneID" id="43448535"/>
<dbReference type="PANTHER" id="PTHR30055:SF234">
    <property type="entry name" value="HTH-TYPE TRANSCRIPTIONAL REGULATOR BETI"/>
    <property type="match status" value="1"/>
</dbReference>
<keyword evidence="3" id="KW-0804">Transcription</keyword>
<name>A0AAV2WE17_MYCNE</name>
<feature type="DNA-binding region" description="H-T-H motif" evidence="4">
    <location>
        <begin position="46"/>
        <end position="65"/>
    </location>
</feature>
<feature type="domain" description="HTH tetR-type" evidence="6">
    <location>
        <begin position="23"/>
        <end position="83"/>
    </location>
</feature>
<dbReference type="PROSITE" id="PS50977">
    <property type="entry name" value="HTH_TETR_2"/>
    <property type="match status" value="1"/>
</dbReference>
<dbReference type="InterPro" id="IPR001647">
    <property type="entry name" value="HTH_TetR"/>
</dbReference>
<accession>A0AAV2WE17</accession>
<dbReference type="SUPFAM" id="SSF46689">
    <property type="entry name" value="Homeodomain-like"/>
    <property type="match status" value="1"/>
</dbReference>
<evidence type="ECO:0000256" key="5">
    <source>
        <dbReference type="SAM" id="MobiDB-lite"/>
    </source>
</evidence>
<dbReference type="Proteomes" id="UP000028864">
    <property type="component" value="Unassembled WGS sequence"/>
</dbReference>
<keyword evidence="1" id="KW-0805">Transcription regulation</keyword>
<dbReference type="AlphaFoldDB" id="A0AAV2WE17"/>
<dbReference type="GO" id="GO:0000976">
    <property type="term" value="F:transcription cis-regulatory region binding"/>
    <property type="evidence" value="ECO:0007669"/>
    <property type="project" value="TreeGrafter"/>
</dbReference>
<dbReference type="InterPro" id="IPR050109">
    <property type="entry name" value="HTH-type_TetR-like_transc_reg"/>
</dbReference>
<evidence type="ECO:0000256" key="1">
    <source>
        <dbReference type="ARBA" id="ARBA00023015"/>
    </source>
</evidence>
<sequence>MPKKVTGGTAPRRTRHRSQERADRTRELVIEETIRCIREEGFAAASTRHIIERMGLSTGVIQYHFGDRDGLLTAVVDHAITSLVTAVNELADEVDGITDTEARMTALADAAWRTFLNPASMTAMEILIATRSLRSTLGVEQLAKLQPGLQRIAGLIGAPSSYTDAIADLLWAAPVGLMVGQMITDVPLPTEPQRQAMAKLMTDHLAVSSREAAARPRKKAPRG</sequence>
<dbReference type="PANTHER" id="PTHR30055">
    <property type="entry name" value="HTH-TYPE TRANSCRIPTIONAL REGULATOR RUTR"/>
    <property type="match status" value="1"/>
</dbReference>
<feature type="region of interest" description="Disordered" evidence="5">
    <location>
        <begin position="1"/>
        <end position="24"/>
    </location>
</feature>
<reference evidence="7" key="2">
    <citation type="submission" date="2015-09" db="EMBL/GenBank/DDBJ databases">
        <title>Draft genome sequence of Mycobacterium neoaurum DSM 44074.</title>
        <authorList>
            <person name="Croce O."/>
            <person name="Robert C."/>
            <person name="Raoult D."/>
            <person name="Drancourt M."/>
        </authorList>
    </citation>
    <scope>NUCLEOTIDE SEQUENCE</scope>
    <source>
        <strain evidence="7">DSM 44074</strain>
    </source>
</reference>
<dbReference type="Gene3D" id="1.10.357.10">
    <property type="entry name" value="Tetracycline Repressor, domain 2"/>
    <property type="match status" value="1"/>
</dbReference>